<keyword evidence="3" id="KW-1185">Reference proteome</keyword>
<name>A0ABW8GI59_9PROT</name>
<evidence type="ECO:0000313" key="2">
    <source>
        <dbReference type="EMBL" id="MFJ5445065.1"/>
    </source>
</evidence>
<keyword evidence="1" id="KW-0472">Membrane</keyword>
<comment type="caution">
    <text evidence="2">The sequence shown here is derived from an EMBL/GenBank/DDBJ whole genome shotgun (WGS) entry which is preliminary data.</text>
</comment>
<gene>
    <name evidence="2" type="ORF">ACIKP9_02365</name>
</gene>
<keyword evidence="1" id="KW-0812">Transmembrane</keyword>
<dbReference type="RefSeq" id="WP_400878800.1">
    <property type="nucleotide sequence ID" value="NZ_JBIWXY010000001.1"/>
</dbReference>
<dbReference type="EMBL" id="JBIWXY010000001">
    <property type="protein sequence ID" value="MFJ5445065.1"/>
    <property type="molecule type" value="Genomic_DNA"/>
</dbReference>
<feature type="transmembrane region" description="Helical" evidence="1">
    <location>
        <begin position="93"/>
        <end position="112"/>
    </location>
</feature>
<organism evidence="2 3">
    <name type="scientific">Methylobacillus methanolivorans</name>
    <dbReference type="NCBI Taxonomy" id="1848927"/>
    <lineage>
        <taxon>Bacteria</taxon>
        <taxon>Pseudomonadati</taxon>
        <taxon>Pseudomonadota</taxon>
        <taxon>Betaproteobacteria</taxon>
        <taxon>Nitrosomonadales</taxon>
        <taxon>Methylophilaceae</taxon>
        <taxon>Methylobacillus</taxon>
    </lineage>
</organism>
<sequence>MSDYLDSVTGIYPTLDDAQNAAQALIDKGFSRDQVQVAIGRTDHIEQDEDDKEALKNVVVDGAIGTVVGAGVGALGQMAIVAANVSLFVASPLVAPLFMVGWGAAIGGFIGAGKGISNQDRRYSELLANAVEQGHAVLVANAKTEEEAETARAVIGSSMQQFA</sequence>
<evidence type="ECO:0008006" key="4">
    <source>
        <dbReference type="Google" id="ProtNLM"/>
    </source>
</evidence>
<keyword evidence="1" id="KW-1133">Transmembrane helix</keyword>
<proteinExistence type="predicted"/>
<reference evidence="2 3" key="1">
    <citation type="submission" date="2024-11" db="EMBL/GenBank/DDBJ databases">
        <authorList>
            <person name="Kaparullina E.N."/>
            <person name="Delegan Y.A."/>
            <person name="Doronina N.V."/>
        </authorList>
    </citation>
    <scope>NUCLEOTIDE SEQUENCE [LARGE SCALE GENOMIC DNA]</scope>
    <source>
        <strain evidence="2 3">7sh_L</strain>
    </source>
</reference>
<evidence type="ECO:0000313" key="3">
    <source>
        <dbReference type="Proteomes" id="UP001617669"/>
    </source>
</evidence>
<evidence type="ECO:0000256" key="1">
    <source>
        <dbReference type="SAM" id="Phobius"/>
    </source>
</evidence>
<accession>A0ABW8GI59</accession>
<feature type="transmembrane region" description="Helical" evidence="1">
    <location>
        <begin position="62"/>
        <end position="87"/>
    </location>
</feature>
<dbReference type="Proteomes" id="UP001617669">
    <property type="component" value="Unassembled WGS sequence"/>
</dbReference>
<protein>
    <recommendedName>
        <fullName evidence="4">General stress protein 17M-like domain-containing protein</fullName>
    </recommendedName>
</protein>